<dbReference type="InterPro" id="IPR052030">
    <property type="entry name" value="Peptidase_M20/M20A_hydrolases"/>
</dbReference>
<evidence type="ECO:0000313" key="4">
    <source>
        <dbReference type="Proteomes" id="UP000800036"/>
    </source>
</evidence>
<dbReference type="InterPro" id="IPR017439">
    <property type="entry name" value="Amidohydrolase"/>
</dbReference>
<dbReference type="Gene3D" id="3.30.70.360">
    <property type="match status" value="1"/>
</dbReference>
<dbReference type="GO" id="GO:0016805">
    <property type="term" value="F:dipeptidase activity"/>
    <property type="evidence" value="ECO:0007669"/>
    <property type="project" value="InterPro"/>
</dbReference>
<dbReference type="PIRSF" id="PIRSF037226">
    <property type="entry name" value="Amidohydrolase_ACY1L2_prd"/>
    <property type="match status" value="1"/>
</dbReference>
<dbReference type="FunFam" id="3.30.70.360:FF:000004">
    <property type="entry name" value="Peptidase M20 domain-containing protein 2"/>
    <property type="match status" value="1"/>
</dbReference>
<name>A0A6A5UXE0_9PLEO</name>
<evidence type="ECO:0000256" key="2">
    <source>
        <dbReference type="PIRNR" id="PIRNR037226"/>
    </source>
</evidence>
<dbReference type="Proteomes" id="UP000800036">
    <property type="component" value="Unassembled WGS sequence"/>
</dbReference>
<comment type="similarity">
    <text evidence="1 2">Belongs to the peptidase M20A family.</text>
</comment>
<dbReference type="NCBIfam" id="TIGR01891">
    <property type="entry name" value="amidohydrolases"/>
    <property type="match status" value="1"/>
</dbReference>
<dbReference type="InterPro" id="IPR036264">
    <property type="entry name" value="Bact_exopeptidase_dim_dom"/>
</dbReference>
<dbReference type="InterPro" id="IPR017144">
    <property type="entry name" value="Xaa-Arg_dipeptidase"/>
</dbReference>
<evidence type="ECO:0000256" key="1">
    <source>
        <dbReference type="ARBA" id="ARBA00006247"/>
    </source>
</evidence>
<dbReference type="SUPFAM" id="SSF55031">
    <property type="entry name" value="Bacterial exopeptidase dimerisation domain"/>
    <property type="match status" value="1"/>
</dbReference>
<dbReference type="AlphaFoldDB" id="A0A6A5UXE0"/>
<dbReference type="EMBL" id="ML976713">
    <property type="protein sequence ID" value="KAF1969080.1"/>
    <property type="molecule type" value="Genomic_DNA"/>
</dbReference>
<dbReference type="PANTHER" id="PTHR30575">
    <property type="entry name" value="PEPTIDASE M20"/>
    <property type="match status" value="1"/>
</dbReference>
<dbReference type="InterPro" id="IPR002933">
    <property type="entry name" value="Peptidase_M20"/>
</dbReference>
<dbReference type="OrthoDB" id="6119954at2759"/>
<dbReference type="CDD" id="cd05672">
    <property type="entry name" value="M20_ACY1L2-like"/>
    <property type="match status" value="1"/>
</dbReference>
<gene>
    <name evidence="3" type="ORF">BU23DRAFT_540092</name>
</gene>
<keyword evidence="4" id="KW-1185">Reference proteome</keyword>
<dbReference type="Gene3D" id="3.40.630.10">
    <property type="entry name" value="Zn peptidases"/>
    <property type="match status" value="1"/>
</dbReference>
<dbReference type="PANTHER" id="PTHR30575:SF4">
    <property type="entry name" value="PEPTIDASE M20 DOMAIN-CONTAINING PROTEIN 2"/>
    <property type="match status" value="1"/>
</dbReference>
<keyword evidence="3" id="KW-0378">Hydrolase</keyword>
<dbReference type="SUPFAM" id="SSF53187">
    <property type="entry name" value="Zn-dependent exopeptidases"/>
    <property type="match status" value="1"/>
</dbReference>
<sequence>MNIEESEYNGYILLSRKDKPSRPSITNNAPKYLPNIDGYIDSLQDTLWPLNKFIHDTPELAFKEHKAHGALTHFMQAQKGWVVTPHAYGIETAWTAIFGTGKGGPVVSFNAEMDALPNIGHACGHNLIAIASVAAALATAHVLSEYNVPGMIHLIGTPGEENPSPKGGKIRLLEAGAYDKVDISLISHPGIPNNSALVRTTAFAHLEVEYFGKAAHAADSPWLGINALDALIIAYNAVSVLRQQLRPDDIISMHITDGGNAPNIIHAYAAGAFVIRAPSSARLAQLQQKVEACLRAGAEATGARLGLKVVPGYADHVPNHILAASYTRCFNALPDVPDPPIQPLDQYTYVKASTDQGNLSHVLPSVNASFSIPPGPEGGRNHTPDFEKASGTREAFERALRVGKALAGTAVEVCSVEALLGEVREEWRRDMEKSAKGKL</sequence>
<reference evidence="3" key="1">
    <citation type="journal article" date="2020" name="Stud. Mycol.">
        <title>101 Dothideomycetes genomes: a test case for predicting lifestyles and emergence of pathogens.</title>
        <authorList>
            <person name="Haridas S."/>
            <person name="Albert R."/>
            <person name="Binder M."/>
            <person name="Bloem J."/>
            <person name="Labutti K."/>
            <person name="Salamov A."/>
            <person name="Andreopoulos B."/>
            <person name="Baker S."/>
            <person name="Barry K."/>
            <person name="Bills G."/>
            <person name="Bluhm B."/>
            <person name="Cannon C."/>
            <person name="Castanera R."/>
            <person name="Culley D."/>
            <person name="Daum C."/>
            <person name="Ezra D."/>
            <person name="Gonzalez J."/>
            <person name="Henrissat B."/>
            <person name="Kuo A."/>
            <person name="Liang C."/>
            <person name="Lipzen A."/>
            <person name="Lutzoni F."/>
            <person name="Magnuson J."/>
            <person name="Mondo S."/>
            <person name="Nolan M."/>
            <person name="Ohm R."/>
            <person name="Pangilinan J."/>
            <person name="Park H.-J."/>
            <person name="Ramirez L."/>
            <person name="Alfaro M."/>
            <person name="Sun H."/>
            <person name="Tritt A."/>
            <person name="Yoshinaga Y."/>
            <person name="Zwiers L.-H."/>
            <person name="Turgeon B."/>
            <person name="Goodwin S."/>
            <person name="Spatafora J."/>
            <person name="Crous P."/>
            <person name="Grigoriev I."/>
        </authorList>
    </citation>
    <scope>NUCLEOTIDE SEQUENCE</scope>
    <source>
        <strain evidence="3">CBS 107.79</strain>
    </source>
</reference>
<accession>A0A6A5UXE0</accession>
<evidence type="ECO:0000313" key="3">
    <source>
        <dbReference type="EMBL" id="KAF1969080.1"/>
    </source>
</evidence>
<protein>
    <recommendedName>
        <fullName evidence="2">Peptidase M20 domain-containing protein 2</fullName>
    </recommendedName>
</protein>
<proteinExistence type="inferred from homology"/>
<organism evidence="3 4">
    <name type="scientific">Bimuria novae-zelandiae CBS 107.79</name>
    <dbReference type="NCBI Taxonomy" id="1447943"/>
    <lineage>
        <taxon>Eukaryota</taxon>
        <taxon>Fungi</taxon>
        <taxon>Dikarya</taxon>
        <taxon>Ascomycota</taxon>
        <taxon>Pezizomycotina</taxon>
        <taxon>Dothideomycetes</taxon>
        <taxon>Pleosporomycetidae</taxon>
        <taxon>Pleosporales</taxon>
        <taxon>Massarineae</taxon>
        <taxon>Didymosphaeriaceae</taxon>
        <taxon>Bimuria</taxon>
    </lineage>
</organism>
<dbReference type="Pfam" id="PF01546">
    <property type="entry name" value="Peptidase_M20"/>
    <property type="match status" value="1"/>
</dbReference>